<evidence type="ECO:0000256" key="1">
    <source>
        <dbReference type="SAM" id="MobiDB-lite"/>
    </source>
</evidence>
<reference evidence="3" key="1">
    <citation type="submission" date="2014-03" db="EMBL/GenBank/DDBJ databases">
        <authorList>
            <person name="Aksoy S."/>
            <person name="Warren W."/>
            <person name="Wilson R.K."/>
        </authorList>
    </citation>
    <scope>NUCLEOTIDE SEQUENCE [LARGE SCALE GENOMIC DNA]</scope>
    <source>
        <strain evidence="3">IAEA</strain>
    </source>
</reference>
<sequence>MSRTVGVGISTVLCSITNVTGIDGAYIPGMNDVVREVKEAARVREDALLNRVKALRHSKHQHPLPRWQEVIRHDPGRRRGDRAQSESGRLRQKSDKHADKGRFISCSQDQIGMLCDWSVENNSMECILVCKGREYEKFGNFFSLV</sequence>
<dbReference type="STRING" id="7398.A0A1A9ZND4"/>
<evidence type="ECO:0000313" key="3">
    <source>
        <dbReference type="Proteomes" id="UP000092445"/>
    </source>
</evidence>
<dbReference type="VEuPathDB" id="VectorBase:GPAI020033"/>
<reference evidence="2" key="2">
    <citation type="submission" date="2020-05" db="UniProtKB">
        <authorList>
            <consortium name="EnsemblMetazoa"/>
        </authorList>
    </citation>
    <scope>IDENTIFICATION</scope>
    <source>
        <strain evidence="2">IAEA</strain>
    </source>
</reference>
<organism evidence="2 3">
    <name type="scientific">Glossina pallidipes</name>
    <name type="common">Tsetse fly</name>
    <dbReference type="NCBI Taxonomy" id="7398"/>
    <lineage>
        <taxon>Eukaryota</taxon>
        <taxon>Metazoa</taxon>
        <taxon>Ecdysozoa</taxon>
        <taxon>Arthropoda</taxon>
        <taxon>Hexapoda</taxon>
        <taxon>Insecta</taxon>
        <taxon>Pterygota</taxon>
        <taxon>Neoptera</taxon>
        <taxon>Endopterygota</taxon>
        <taxon>Diptera</taxon>
        <taxon>Brachycera</taxon>
        <taxon>Muscomorpha</taxon>
        <taxon>Hippoboscoidea</taxon>
        <taxon>Glossinidae</taxon>
        <taxon>Glossina</taxon>
    </lineage>
</organism>
<name>A0A1A9ZND4_GLOPL</name>
<dbReference type="Proteomes" id="UP000092445">
    <property type="component" value="Unassembled WGS sequence"/>
</dbReference>
<accession>A0A1A9ZND4</accession>
<dbReference type="EnsemblMetazoa" id="GPAI020033-RA">
    <property type="protein sequence ID" value="GPAI020033-PA"/>
    <property type="gene ID" value="GPAI020033"/>
</dbReference>
<feature type="region of interest" description="Disordered" evidence="1">
    <location>
        <begin position="75"/>
        <end position="96"/>
    </location>
</feature>
<protein>
    <submittedName>
        <fullName evidence="2">Uncharacterized protein</fullName>
    </submittedName>
</protein>
<proteinExistence type="predicted"/>
<dbReference type="AlphaFoldDB" id="A0A1A9ZND4"/>
<evidence type="ECO:0000313" key="2">
    <source>
        <dbReference type="EnsemblMetazoa" id="GPAI020033-PA"/>
    </source>
</evidence>
<keyword evidence="3" id="KW-1185">Reference proteome</keyword>